<sequence>MEPDEARAAPDQVCLRHGRSRAEYVRSGFLRGRLLLSALIVFVSFASCDLPNP</sequence>
<evidence type="ECO:0000313" key="2">
    <source>
        <dbReference type="EMBL" id="NJP15242.1"/>
    </source>
</evidence>
<organism evidence="2 3">
    <name type="scientific">Streptomyces thermoviolaceus subsp. thermoviolaceus</name>
    <dbReference type="NCBI Taxonomy" id="66860"/>
    <lineage>
        <taxon>Bacteria</taxon>
        <taxon>Bacillati</taxon>
        <taxon>Actinomycetota</taxon>
        <taxon>Actinomycetes</taxon>
        <taxon>Kitasatosporales</taxon>
        <taxon>Streptomycetaceae</taxon>
        <taxon>Streptomyces</taxon>
    </lineage>
</organism>
<evidence type="ECO:0000313" key="3">
    <source>
        <dbReference type="Proteomes" id="UP000635996"/>
    </source>
</evidence>
<reference evidence="2 3" key="1">
    <citation type="submission" date="2020-03" db="EMBL/GenBank/DDBJ databases">
        <title>WGS of actinomycetes isolated from Thailand.</title>
        <authorList>
            <person name="Thawai C."/>
        </authorList>
    </citation>
    <scope>NUCLEOTIDE SEQUENCE [LARGE SCALE GENOMIC DNA]</scope>
    <source>
        <strain evidence="2 3">NBRC 13905</strain>
    </source>
</reference>
<comment type="caution">
    <text evidence="2">The sequence shown here is derived from an EMBL/GenBank/DDBJ whole genome shotgun (WGS) entry which is preliminary data.</text>
</comment>
<keyword evidence="1" id="KW-0812">Transmembrane</keyword>
<protein>
    <submittedName>
        <fullName evidence="2">Uncharacterized protein</fullName>
    </submittedName>
</protein>
<proteinExistence type="predicted"/>
<keyword evidence="1" id="KW-1133">Transmembrane helix</keyword>
<gene>
    <name evidence="2" type="ORF">HCJ95_13310</name>
</gene>
<evidence type="ECO:0000256" key="1">
    <source>
        <dbReference type="SAM" id="Phobius"/>
    </source>
</evidence>
<keyword evidence="1" id="KW-0472">Membrane</keyword>
<name>A0ABX0YRN5_STRTL</name>
<dbReference type="EMBL" id="JAATEL010000012">
    <property type="protein sequence ID" value="NJP15242.1"/>
    <property type="molecule type" value="Genomic_DNA"/>
</dbReference>
<accession>A0ABX0YRN5</accession>
<keyword evidence="3" id="KW-1185">Reference proteome</keyword>
<dbReference type="RefSeq" id="WP_168131624.1">
    <property type="nucleotide sequence ID" value="NZ_JAATEL010000012.1"/>
</dbReference>
<feature type="transmembrane region" description="Helical" evidence="1">
    <location>
        <begin position="29"/>
        <end position="47"/>
    </location>
</feature>
<dbReference type="Proteomes" id="UP000635996">
    <property type="component" value="Unassembled WGS sequence"/>
</dbReference>